<evidence type="ECO:0000256" key="1">
    <source>
        <dbReference type="SAM" id="Phobius"/>
    </source>
</evidence>
<keyword evidence="3" id="KW-1185">Reference proteome</keyword>
<keyword evidence="1" id="KW-0812">Transmembrane</keyword>
<accession>A0A517Y5X6</accession>
<keyword evidence="1" id="KW-0472">Membrane</keyword>
<evidence type="ECO:0000313" key="3">
    <source>
        <dbReference type="Proteomes" id="UP000315017"/>
    </source>
</evidence>
<dbReference type="AlphaFoldDB" id="A0A517Y5X6"/>
<proteinExistence type="predicted"/>
<dbReference type="RefSeq" id="WP_145084899.1">
    <property type="nucleotide sequence ID" value="NZ_CP036274.1"/>
</dbReference>
<keyword evidence="1" id="KW-1133">Transmembrane helix</keyword>
<protein>
    <submittedName>
        <fullName evidence="2">Uncharacterized protein</fullName>
    </submittedName>
</protein>
<feature type="transmembrane region" description="Helical" evidence="1">
    <location>
        <begin position="7"/>
        <end position="29"/>
    </location>
</feature>
<name>A0A517Y5X6_9BACT</name>
<sequence length="268" mass="29166">MFTDRRYFVSLFAHRFGWVSLLLAVSGMVTGCQKNQPPLTVPPVSAQALTTAPPSSTAPQPLEYKAAVTSNAYFELRRLAGEVQTTEEAALAAWRELLPRMAKDEKTRELLRHLHGDLPVDISVVETAQAKDTGLMMAVPPEGVAVAVRLADNILDQTNLGGGRSVPARSMTYGHVVLIKNAASSAGGEFGALGPPNGMPAPFEPIKLAMEDYFHRHAPGWILNNGGYSAKDAKLPASSEEHRRDLDARIKAYADYAKTFYDVRRPLP</sequence>
<dbReference type="Proteomes" id="UP000315017">
    <property type="component" value="Chromosome"/>
</dbReference>
<dbReference type="PROSITE" id="PS51257">
    <property type="entry name" value="PROKAR_LIPOPROTEIN"/>
    <property type="match status" value="1"/>
</dbReference>
<gene>
    <name evidence="2" type="ORF">ETAA8_07050</name>
</gene>
<dbReference type="KEGG" id="aagg:ETAA8_07050"/>
<organism evidence="2 3">
    <name type="scientific">Anatilimnocola aggregata</name>
    <dbReference type="NCBI Taxonomy" id="2528021"/>
    <lineage>
        <taxon>Bacteria</taxon>
        <taxon>Pseudomonadati</taxon>
        <taxon>Planctomycetota</taxon>
        <taxon>Planctomycetia</taxon>
        <taxon>Pirellulales</taxon>
        <taxon>Pirellulaceae</taxon>
        <taxon>Anatilimnocola</taxon>
    </lineage>
</organism>
<dbReference type="EMBL" id="CP036274">
    <property type="protein sequence ID" value="QDU25635.1"/>
    <property type="molecule type" value="Genomic_DNA"/>
</dbReference>
<evidence type="ECO:0000313" key="2">
    <source>
        <dbReference type="EMBL" id="QDU25635.1"/>
    </source>
</evidence>
<reference evidence="2 3" key="1">
    <citation type="submission" date="2019-02" db="EMBL/GenBank/DDBJ databases">
        <title>Deep-cultivation of Planctomycetes and their phenomic and genomic characterization uncovers novel biology.</title>
        <authorList>
            <person name="Wiegand S."/>
            <person name="Jogler M."/>
            <person name="Boedeker C."/>
            <person name="Pinto D."/>
            <person name="Vollmers J."/>
            <person name="Rivas-Marin E."/>
            <person name="Kohn T."/>
            <person name="Peeters S.H."/>
            <person name="Heuer A."/>
            <person name="Rast P."/>
            <person name="Oberbeckmann S."/>
            <person name="Bunk B."/>
            <person name="Jeske O."/>
            <person name="Meyerdierks A."/>
            <person name="Storesund J.E."/>
            <person name="Kallscheuer N."/>
            <person name="Luecker S."/>
            <person name="Lage O.M."/>
            <person name="Pohl T."/>
            <person name="Merkel B.J."/>
            <person name="Hornburger P."/>
            <person name="Mueller R.-W."/>
            <person name="Bruemmer F."/>
            <person name="Labrenz M."/>
            <person name="Spormann A.M."/>
            <person name="Op den Camp H."/>
            <person name="Overmann J."/>
            <person name="Amann R."/>
            <person name="Jetten M.S.M."/>
            <person name="Mascher T."/>
            <person name="Medema M.H."/>
            <person name="Devos D.P."/>
            <person name="Kaster A.-K."/>
            <person name="Ovreas L."/>
            <person name="Rohde M."/>
            <person name="Galperin M.Y."/>
            <person name="Jogler C."/>
        </authorList>
    </citation>
    <scope>NUCLEOTIDE SEQUENCE [LARGE SCALE GENOMIC DNA]</scope>
    <source>
        <strain evidence="2 3">ETA_A8</strain>
    </source>
</reference>